<keyword evidence="1" id="KW-0732">Signal</keyword>
<dbReference type="Pfam" id="PF16116">
    <property type="entry name" value="DUF4832"/>
    <property type="match status" value="1"/>
</dbReference>
<dbReference type="Proteomes" id="UP000747542">
    <property type="component" value="Unassembled WGS sequence"/>
</dbReference>
<dbReference type="EMBL" id="JAHLQT010010178">
    <property type="protein sequence ID" value="KAG7173012.1"/>
    <property type="molecule type" value="Genomic_DNA"/>
</dbReference>
<dbReference type="InterPro" id="IPR032267">
    <property type="entry name" value="DUF4832"/>
</dbReference>
<reference evidence="4" key="1">
    <citation type="journal article" date="2021" name="Sci. Adv.">
        <title>The American lobster genome reveals insights on longevity, neural, and immune adaptations.</title>
        <authorList>
            <person name="Polinski J.M."/>
            <person name="Zimin A.V."/>
            <person name="Clark K.F."/>
            <person name="Kohn A.B."/>
            <person name="Sadowski N."/>
            <person name="Timp W."/>
            <person name="Ptitsyn A."/>
            <person name="Khanna P."/>
            <person name="Romanova D.Y."/>
            <person name="Williams P."/>
            <person name="Greenwood S.J."/>
            <person name="Moroz L.L."/>
            <person name="Walt D.R."/>
            <person name="Bodnar A.G."/>
        </authorList>
    </citation>
    <scope>NUCLEOTIDE SEQUENCE</scope>
    <source>
        <strain evidence="4">GMGI-L3</strain>
    </source>
</reference>
<organism evidence="4 5">
    <name type="scientific">Homarus americanus</name>
    <name type="common">American lobster</name>
    <dbReference type="NCBI Taxonomy" id="6706"/>
    <lineage>
        <taxon>Eukaryota</taxon>
        <taxon>Metazoa</taxon>
        <taxon>Ecdysozoa</taxon>
        <taxon>Arthropoda</taxon>
        <taxon>Crustacea</taxon>
        <taxon>Multicrustacea</taxon>
        <taxon>Malacostraca</taxon>
        <taxon>Eumalacostraca</taxon>
        <taxon>Eucarida</taxon>
        <taxon>Decapoda</taxon>
        <taxon>Pleocyemata</taxon>
        <taxon>Astacidea</taxon>
        <taxon>Nephropoidea</taxon>
        <taxon>Nephropidae</taxon>
        <taxon>Homarus</taxon>
    </lineage>
</organism>
<sequence>MFHKICFLCCVLSLICNLLVLSEPTTAPGAGLGRGNPERGFYKYSATLASAWTPFKPQQLQEWIDDGYTLVFRYVVLDTFVYSDISSDILQKISKDFDTLRDVGMKTVLRFCYTFDENNHEDAKPAQLASHLQQLTPILQEHVGVIAVMQAGFIGVWGEWYFTANYGDEDHLTDKDWYNRGQVVNELLQALPASRQIQLRTPYYKRNILDRSSPITEDEAFQDTPVARIGQHNDCFLASDNDIGTYKNKSEEYPYVEQETLYLSIGGETCKYNPTRSYCPTALKEMSELHYRFLNGDNLFAVLSSWKIQGCYDTIWSSMGYRLVGKSAQVPDQVLVGGEVNVGVQVTNQGWAAPINYRSGQLVLHHVSSGVGYISEPANVDLRNWQPGDHSVQLSMTLPDDAPIGQYKVLLSLPDGDTRLQDNAAFNIVMENMVDSQDPGSRLNLLGFLTAV</sequence>
<proteinExistence type="predicted"/>
<comment type="caution">
    <text evidence="4">The sequence shown here is derived from an EMBL/GenBank/DDBJ whole genome shotgun (WGS) entry which is preliminary data.</text>
</comment>
<evidence type="ECO:0000259" key="3">
    <source>
        <dbReference type="Pfam" id="PF16173"/>
    </source>
</evidence>
<evidence type="ECO:0000313" key="4">
    <source>
        <dbReference type="EMBL" id="KAG7173012.1"/>
    </source>
</evidence>
<dbReference type="AlphaFoldDB" id="A0A8J5TJ81"/>
<protein>
    <recommendedName>
        <fullName evidence="6">DUF4832 domain-containing protein</fullName>
    </recommendedName>
</protein>
<dbReference type="InterPro" id="IPR032379">
    <property type="entry name" value="DUF4874"/>
</dbReference>
<feature type="domain" description="DUF4832" evidence="2">
    <location>
        <begin position="228"/>
        <end position="432"/>
    </location>
</feature>
<dbReference type="Pfam" id="PF16173">
    <property type="entry name" value="DUF4874"/>
    <property type="match status" value="1"/>
</dbReference>
<evidence type="ECO:0008006" key="6">
    <source>
        <dbReference type="Google" id="ProtNLM"/>
    </source>
</evidence>
<feature type="chain" id="PRO_5035305056" description="DUF4832 domain-containing protein" evidence="1">
    <location>
        <begin position="23"/>
        <end position="452"/>
    </location>
</feature>
<name>A0A8J5TJ81_HOMAM</name>
<gene>
    <name evidence="4" type="ORF">Hamer_G008530</name>
</gene>
<evidence type="ECO:0000313" key="5">
    <source>
        <dbReference type="Proteomes" id="UP000747542"/>
    </source>
</evidence>
<accession>A0A8J5TJ81</accession>
<evidence type="ECO:0000259" key="2">
    <source>
        <dbReference type="Pfam" id="PF16116"/>
    </source>
</evidence>
<feature type="signal peptide" evidence="1">
    <location>
        <begin position="1"/>
        <end position="22"/>
    </location>
</feature>
<evidence type="ECO:0000256" key="1">
    <source>
        <dbReference type="SAM" id="SignalP"/>
    </source>
</evidence>
<feature type="domain" description="DUF4874" evidence="3">
    <location>
        <begin position="36"/>
        <end position="204"/>
    </location>
</feature>
<keyword evidence="5" id="KW-1185">Reference proteome</keyword>